<dbReference type="EMBL" id="CACTIH010004370">
    <property type="protein sequence ID" value="CAA2990707.1"/>
    <property type="molecule type" value="Genomic_DNA"/>
</dbReference>
<keyword evidence="2" id="KW-1185">Reference proteome</keyword>
<proteinExistence type="predicted"/>
<sequence>MLQCVSSSSWYSQISNGWIELLRRLTLPRLYESLSAQQLDDTRLHRSSESNSSLASHVRRVAWQVQHLFYYNGPSDQEYHLSLPAFREKLDSQLDFLARCKWINTLKICNKELYHGPSDRAFDTTLPLTPYEFAFPWPSLFDIQRLPFINQLKSFSLRLEYTDDPEFDHQPMHSLVHHFISGNAINSVYLNTGVHSNGKAMFGHEILPTITELEIDEPKDFQFLRLCPNLAKLSARRALDTAVRPLADLLEPILLPELNRLELSGCFESNFDKGRPSNLASTCPTLAHMVLIIDDFDDEGHKGSAFSMHLDTLFSTTTPFLQLRDLHIEISACPYFGVFSYDQPPSSLLRRFSSRSHFPNLRNLKLESSISAYQDVVDDSFRLHYFDKHHWPLDCFKSLSFEIITRCWEMDIQRFLQSAPTDLYILQTIHCGGDHSSSACAELTQYKVMAELKR</sequence>
<dbReference type="Gramene" id="OE9A008241T1">
    <property type="protein sequence ID" value="OE9A008241C1"/>
    <property type="gene ID" value="OE9A008241"/>
</dbReference>
<dbReference type="Proteomes" id="UP000594638">
    <property type="component" value="Unassembled WGS sequence"/>
</dbReference>
<dbReference type="AlphaFoldDB" id="A0A8S0SDH3"/>
<gene>
    <name evidence="1" type="ORF">OLEA9_A008241</name>
</gene>
<comment type="caution">
    <text evidence="1">The sequence shown here is derived from an EMBL/GenBank/DDBJ whole genome shotgun (WGS) entry which is preliminary data.</text>
</comment>
<name>A0A8S0SDH3_OLEEU</name>
<evidence type="ECO:0000313" key="1">
    <source>
        <dbReference type="EMBL" id="CAA2990707.1"/>
    </source>
</evidence>
<protein>
    <submittedName>
        <fullName evidence="1">Uncharacterized protein</fullName>
    </submittedName>
</protein>
<accession>A0A8S0SDH3</accession>
<evidence type="ECO:0000313" key="2">
    <source>
        <dbReference type="Proteomes" id="UP000594638"/>
    </source>
</evidence>
<organism evidence="1 2">
    <name type="scientific">Olea europaea subsp. europaea</name>
    <dbReference type="NCBI Taxonomy" id="158383"/>
    <lineage>
        <taxon>Eukaryota</taxon>
        <taxon>Viridiplantae</taxon>
        <taxon>Streptophyta</taxon>
        <taxon>Embryophyta</taxon>
        <taxon>Tracheophyta</taxon>
        <taxon>Spermatophyta</taxon>
        <taxon>Magnoliopsida</taxon>
        <taxon>eudicotyledons</taxon>
        <taxon>Gunneridae</taxon>
        <taxon>Pentapetalae</taxon>
        <taxon>asterids</taxon>
        <taxon>lamiids</taxon>
        <taxon>Lamiales</taxon>
        <taxon>Oleaceae</taxon>
        <taxon>Oleeae</taxon>
        <taxon>Olea</taxon>
    </lineage>
</organism>
<reference evidence="1 2" key="1">
    <citation type="submission" date="2019-12" db="EMBL/GenBank/DDBJ databases">
        <authorList>
            <person name="Alioto T."/>
            <person name="Alioto T."/>
            <person name="Gomez Garrido J."/>
        </authorList>
    </citation>
    <scope>NUCLEOTIDE SEQUENCE [LARGE SCALE GENOMIC DNA]</scope>
</reference>